<dbReference type="GO" id="GO:0004527">
    <property type="term" value="F:exonuclease activity"/>
    <property type="evidence" value="ECO:0007669"/>
    <property type="project" value="UniProtKB-KW"/>
</dbReference>
<dbReference type="GO" id="GO:0016020">
    <property type="term" value="C:membrane"/>
    <property type="evidence" value="ECO:0007669"/>
    <property type="project" value="GOC"/>
</dbReference>
<evidence type="ECO:0000313" key="3">
    <source>
        <dbReference type="Proteomes" id="UP000182635"/>
    </source>
</evidence>
<proteinExistence type="predicted"/>
<dbReference type="GO" id="GO:0004519">
    <property type="term" value="F:endonuclease activity"/>
    <property type="evidence" value="ECO:0007669"/>
    <property type="project" value="UniProtKB-KW"/>
</dbReference>
<dbReference type="InterPro" id="IPR005135">
    <property type="entry name" value="Endo/exonuclease/phosphatase"/>
</dbReference>
<keyword evidence="2" id="KW-0378">Hydrolase</keyword>
<name>A0A1I2SLP0_9LACO</name>
<dbReference type="RefSeq" id="WP_046922285.1">
    <property type="nucleotide sequence ID" value="NZ_AYYL01000045.1"/>
</dbReference>
<keyword evidence="2" id="KW-0540">Nuclease</keyword>
<dbReference type="Proteomes" id="UP000182635">
    <property type="component" value="Unassembled WGS sequence"/>
</dbReference>
<feature type="domain" description="Endonuclease/exonuclease/phosphatase" evidence="1">
    <location>
        <begin position="4"/>
        <end position="247"/>
    </location>
</feature>
<dbReference type="Pfam" id="PF03372">
    <property type="entry name" value="Exo_endo_phos"/>
    <property type="match status" value="1"/>
</dbReference>
<dbReference type="OrthoDB" id="9812537at2"/>
<dbReference type="GO" id="GO:0006506">
    <property type="term" value="P:GPI anchor biosynthetic process"/>
    <property type="evidence" value="ECO:0007669"/>
    <property type="project" value="TreeGrafter"/>
</dbReference>
<gene>
    <name evidence="2" type="ORF">SAMN02910432_01748</name>
</gene>
<evidence type="ECO:0000259" key="1">
    <source>
        <dbReference type="Pfam" id="PF03372"/>
    </source>
</evidence>
<protein>
    <submittedName>
        <fullName evidence="2">Endonuclease/Exonuclease/phosphatase family protein</fullName>
    </submittedName>
</protein>
<evidence type="ECO:0000313" key="2">
    <source>
        <dbReference type="EMBL" id="SFG53688.1"/>
    </source>
</evidence>
<dbReference type="SUPFAM" id="SSF56219">
    <property type="entry name" value="DNase I-like"/>
    <property type="match status" value="1"/>
</dbReference>
<sequence length="285" mass="31962">MRMLTLNCHSLLDYDSDKQIQEIVDQIVREEIDVLSLQEANQSQFESAIAEDELESLGYKEPAEGNAIIKKDNFAYRLSRALKKVKLDFKWSWNSAYGETNGLEWGVALFSRLCLTNVHSTLISSSDFTCNLTKRCVLLAQLSDEMKTVVTAVHFNGENSFEFRREWSNLMETIAGLGLSKRPVYLLGNFNVDAEVDTGSYTLMCQEFEDTYCSAISKGDGMTVRGKLDGWDDSGISERLDYILTNAQNEVSYSRICFDGNIGPRISNHAGVLIEVSDDSETCSA</sequence>
<keyword evidence="2" id="KW-0255">Endonuclease</keyword>
<accession>A0A1I2SLP0</accession>
<dbReference type="Gene3D" id="3.60.10.10">
    <property type="entry name" value="Endonuclease/exonuclease/phosphatase"/>
    <property type="match status" value="1"/>
</dbReference>
<dbReference type="PANTHER" id="PTHR14859">
    <property type="entry name" value="CALCOFLUOR WHITE HYPERSENSITIVE PROTEIN PRECURSOR"/>
    <property type="match status" value="1"/>
</dbReference>
<reference evidence="3" key="1">
    <citation type="submission" date="2016-10" db="EMBL/GenBank/DDBJ databases">
        <authorList>
            <person name="Varghese N."/>
            <person name="Submissions S."/>
        </authorList>
    </citation>
    <scope>NUCLEOTIDE SEQUENCE [LARGE SCALE GENOMIC DNA]</scope>
    <source>
        <strain evidence="3">DSM 20403</strain>
    </source>
</reference>
<dbReference type="InterPro" id="IPR036691">
    <property type="entry name" value="Endo/exonu/phosph_ase_sf"/>
</dbReference>
<dbReference type="AlphaFoldDB" id="A0A1I2SLP0"/>
<dbReference type="PANTHER" id="PTHR14859:SF1">
    <property type="entry name" value="PGAP2-INTERACTING PROTEIN"/>
    <property type="match status" value="1"/>
</dbReference>
<keyword evidence="2" id="KW-0269">Exonuclease</keyword>
<dbReference type="EMBL" id="FOPI01000033">
    <property type="protein sequence ID" value="SFG53688.1"/>
    <property type="molecule type" value="Genomic_DNA"/>
</dbReference>
<organism evidence="2 3">
    <name type="scientific">Ligilactobacillus ruminis DSM 20403 = NBRC 102161</name>
    <dbReference type="NCBI Taxonomy" id="1423798"/>
    <lineage>
        <taxon>Bacteria</taxon>
        <taxon>Bacillati</taxon>
        <taxon>Bacillota</taxon>
        <taxon>Bacilli</taxon>
        <taxon>Lactobacillales</taxon>
        <taxon>Lactobacillaceae</taxon>
        <taxon>Ligilactobacillus</taxon>
    </lineage>
</organism>
<dbReference type="InterPro" id="IPR051916">
    <property type="entry name" value="GPI-anchor_lipid_remodeler"/>
</dbReference>